<evidence type="ECO:0000256" key="3">
    <source>
        <dbReference type="RuleBase" id="RU003457"/>
    </source>
</evidence>
<comment type="similarity">
    <text evidence="1 3">Belongs to the pirin family.</text>
</comment>
<dbReference type="InterPro" id="IPR003829">
    <property type="entry name" value="Pirin_N_dom"/>
</dbReference>
<feature type="binding site" evidence="2">
    <location>
        <position position="63"/>
    </location>
    <ligand>
        <name>Fe cation</name>
        <dbReference type="ChEBI" id="CHEBI:24875"/>
    </ligand>
</feature>
<dbReference type="GO" id="GO:0046872">
    <property type="term" value="F:metal ion binding"/>
    <property type="evidence" value="ECO:0007669"/>
    <property type="project" value="UniProtKB-KW"/>
</dbReference>
<evidence type="ECO:0000256" key="1">
    <source>
        <dbReference type="ARBA" id="ARBA00008416"/>
    </source>
</evidence>
<dbReference type="Pfam" id="PF02678">
    <property type="entry name" value="Pirin"/>
    <property type="match status" value="1"/>
</dbReference>
<feature type="domain" description="Pirin C-terminal" evidence="5">
    <location>
        <begin position="177"/>
        <end position="281"/>
    </location>
</feature>
<dbReference type="Pfam" id="PF05726">
    <property type="entry name" value="Pirin_C"/>
    <property type="match status" value="1"/>
</dbReference>
<feature type="binding site" evidence="2">
    <location>
        <position position="61"/>
    </location>
    <ligand>
        <name>Fe cation</name>
        <dbReference type="ChEBI" id="CHEBI:24875"/>
    </ligand>
</feature>
<name>A0A1G2S908_9BACT</name>
<dbReference type="EMBL" id="MHUS01000010">
    <property type="protein sequence ID" value="OHA81487.1"/>
    <property type="molecule type" value="Genomic_DNA"/>
</dbReference>
<dbReference type="STRING" id="1802723.A2675_03380"/>
<dbReference type="PANTHER" id="PTHR13903:SF8">
    <property type="entry name" value="PIRIN"/>
    <property type="match status" value="1"/>
</dbReference>
<dbReference type="PIRSF" id="PIRSF006232">
    <property type="entry name" value="Pirin"/>
    <property type="match status" value="1"/>
</dbReference>
<reference evidence="6 7" key="1">
    <citation type="journal article" date="2016" name="Nat. Commun.">
        <title>Thousands of microbial genomes shed light on interconnected biogeochemical processes in an aquifer system.</title>
        <authorList>
            <person name="Anantharaman K."/>
            <person name="Brown C.T."/>
            <person name="Hug L.A."/>
            <person name="Sharon I."/>
            <person name="Castelle C.J."/>
            <person name="Probst A.J."/>
            <person name="Thomas B.C."/>
            <person name="Singh A."/>
            <person name="Wilkins M.J."/>
            <person name="Karaoz U."/>
            <person name="Brodie E.L."/>
            <person name="Williams K.H."/>
            <person name="Hubbard S.S."/>
            <person name="Banfield J.F."/>
        </authorList>
    </citation>
    <scope>NUCLEOTIDE SEQUENCE [LARGE SCALE GENOMIC DNA]</scope>
</reference>
<dbReference type="AlphaFoldDB" id="A0A1G2S908"/>
<comment type="cofactor">
    <cofactor evidence="2">
        <name>Fe cation</name>
        <dbReference type="ChEBI" id="CHEBI:24875"/>
    </cofactor>
    <text evidence="2">Binds 1 Fe cation per subunit.</text>
</comment>
<feature type="domain" description="Pirin N-terminal" evidence="4">
    <location>
        <begin position="25"/>
        <end position="122"/>
    </location>
</feature>
<evidence type="ECO:0008006" key="8">
    <source>
        <dbReference type="Google" id="ProtNLM"/>
    </source>
</evidence>
<dbReference type="SUPFAM" id="SSF51182">
    <property type="entry name" value="RmlC-like cupins"/>
    <property type="match status" value="1"/>
</dbReference>
<dbReference type="InterPro" id="IPR008778">
    <property type="entry name" value="Pirin_C_dom"/>
</dbReference>
<dbReference type="InterPro" id="IPR011051">
    <property type="entry name" value="RmlC_Cupin_sf"/>
</dbReference>
<feature type="binding site" evidence="2">
    <location>
        <position position="107"/>
    </location>
    <ligand>
        <name>Fe cation</name>
        <dbReference type="ChEBI" id="CHEBI:24875"/>
    </ligand>
</feature>
<dbReference type="CDD" id="cd02909">
    <property type="entry name" value="cupin_pirin_N"/>
    <property type="match status" value="1"/>
</dbReference>
<dbReference type="Proteomes" id="UP000176997">
    <property type="component" value="Unassembled WGS sequence"/>
</dbReference>
<feature type="binding site" evidence="2">
    <location>
        <position position="105"/>
    </location>
    <ligand>
        <name>Fe cation</name>
        <dbReference type="ChEBI" id="CHEBI:24875"/>
    </ligand>
</feature>
<dbReference type="InterPro" id="IPR014710">
    <property type="entry name" value="RmlC-like_jellyroll"/>
</dbReference>
<protein>
    <recommendedName>
        <fullName evidence="8">Pirin</fullName>
    </recommendedName>
</protein>
<dbReference type="PANTHER" id="PTHR13903">
    <property type="entry name" value="PIRIN-RELATED"/>
    <property type="match status" value="1"/>
</dbReference>
<organism evidence="6 7">
    <name type="scientific">Candidatus Yonathbacteria bacterium RIFCSPHIGHO2_01_FULL_51_10</name>
    <dbReference type="NCBI Taxonomy" id="1802723"/>
    <lineage>
        <taxon>Bacteria</taxon>
        <taxon>Candidatus Yonathiibacteriota</taxon>
    </lineage>
</organism>
<gene>
    <name evidence="6" type="ORF">A2675_03380</name>
</gene>
<keyword evidence="2" id="KW-0479">Metal-binding</keyword>
<accession>A0A1G2S908</accession>
<evidence type="ECO:0000259" key="5">
    <source>
        <dbReference type="Pfam" id="PF05726"/>
    </source>
</evidence>
<proteinExistence type="inferred from homology"/>
<comment type="caution">
    <text evidence="6">The sequence shown here is derived from an EMBL/GenBank/DDBJ whole genome shotgun (WGS) entry which is preliminary data.</text>
</comment>
<evidence type="ECO:0000256" key="2">
    <source>
        <dbReference type="PIRSR" id="PIRSR006232-1"/>
    </source>
</evidence>
<keyword evidence="2" id="KW-0408">Iron</keyword>
<evidence type="ECO:0000313" key="6">
    <source>
        <dbReference type="EMBL" id="OHA81487.1"/>
    </source>
</evidence>
<evidence type="ECO:0000259" key="4">
    <source>
        <dbReference type="Pfam" id="PF02678"/>
    </source>
</evidence>
<evidence type="ECO:0000313" key="7">
    <source>
        <dbReference type="Proteomes" id="UP000176997"/>
    </source>
</evidence>
<dbReference type="Gene3D" id="2.60.120.10">
    <property type="entry name" value="Jelly Rolls"/>
    <property type="match status" value="2"/>
</dbReference>
<dbReference type="InterPro" id="IPR012093">
    <property type="entry name" value="Pirin"/>
</dbReference>
<dbReference type="CDD" id="cd02247">
    <property type="entry name" value="cupin_pirin_C"/>
    <property type="match status" value="1"/>
</dbReference>
<sequence>MASTVRILDQVFSVEETLEGAGVRLHRGFGPAQVPRFDPFLLFDDFSSPQPADYLAGFPWHPHRGIETVTYVLDGDVRHRDSIGNEGVIAQGDIQWMTAGSGIIHGEMPEGMGGLQGFQLWVNLPRGQKMMTPRYQEVKRKTIPEVRLGEHARGKVIAGKVAGVVGPVEDIMASPLYVDIMLEPEKTLVLPVRDGDTVFLYIIDGALGTGSDDAIRYGKGLILLFDRGGDTVVIRAGGNGARFLLVSGTPLGEQVAWRGPIVMNTEAELHTAFRELQEGTFIR</sequence>